<evidence type="ECO:0000256" key="2">
    <source>
        <dbReference type="ARBA" id="ARBA00022741"/>
    </source>
</evidence>
<dbReference type="PROSITE" id="PS51217">
    <property type="entry name" value="UVRD_HELICASE_CTER"/>
    <property type="match status" value="1"/>
</dbReference>
<comment type="similarity">
    <text evidence="1">Belongs to the helicase family. UvrD subfamily.</text>
</comment>
<dbReference type="PANTHER" id="PTHR11070">
    <property type="entry name" value="UVRD / RECB / PCRA DNA HELICASE FAMILY MEMBER"/>
    <property type="match status" value="1"/>
</dbReference>
<dbReference type="GO" id="GO:0043138">
    <property type="term" value="F:3'-5' DNA helicase activity"/>
    <property type="evidence" value="ECO:0007669"/>
    <property type="project" value="UniProtKB-EC"/>
</dbReference>
<dbReference type="RefSeq" id="WP_034654345.1">
    <property type="nucleotide sequence ID" value="NZ_BCVB01000007.1"/>
</dbReference>
<comment type="catalytic activity">
    <reaction evidence="8">
        <text>Couples ATP hydrolysis with the unwinding of duplex DNA by translocating in the 3'-5' direction.</text>
        <dbReference type="EC" id="5.6.2.4"/>
    </reaction>
</comment>
<dbReference type="InterPro" id="IPR014017">
    <property type="entry name" value="DNA_helicase_UvrD-like_C"/>
</dbReference>
<dbReference type="HOGENOM" id="CLU_004585_6_3_9"/>
<dbReference type="GO" id="GO:0005524">
    <property type="term" value="F:ATP binding"/>
    <property type="evidence" value="ECO:0007669"/>
    <property type="project" value="UniProtKB-UniRule"/>
</dbReference>
<dbReference type="EMBL" id="CP009920">
    <property type="protein sequence ID" value="AJI21778.1"/>
    <property type="molecule type" value="Genomic_DNA"/>
</dbReference>
<evidence type="ECO:0000313" key="12">
    <source>
        <dbReference type="EMBL" id="AJI21778.1"/>
    </source>
</evidence>
<dbReference type="GO" id="GO:0000725">
    <property type="term" value="P:recombinational repair"/>
    <property type="evidence" value="ECO:0007669"/>
    <property type="project" value="TreeGrafter"/>
</dbReference>
<proteinExistence type="inferred from homology"/>
<accession>A0A0B6AMD5</accession>
<evidence type="ECO:0000256" key="1">
    <source>
        <dbReference type="ARBA" id="ARBA00009922"/>
    </source>
</evidence>
<dbReference type="PROSITE" id="PS51198">
    <property type="entry name" value="UVRD_HELICASE_ATP_BIND"/>
    <property type="match status" value="1"/>
</dbReference>
<keyword evidence="4 11" id="KW-0347">Helicase</keyword>
<keyword evidence="3 11" id="KW-0378">Hydrolase</keyword>
<evidence type="ECO:0000256" key="11">
    <source>
        <dbReference type="PROSITE-ProRule" id="PRU00560"/>
    </source>
</evidence>
<dbReference type="GO" id="GO:0003677">
    <property type="term" value="F:DNA binding"/>
    <property type="evidence" value="ECO:0007669"/>
    <property type="project" value="UniProtKB-KW"/>
</dbReference>
<sequence length="772" mass="89156">MQRALYQNQILNLAITARDRFQYLYEASLRGEITCAHCGEPVKLYLGIEHSPYFYHAQVPHEREECSDILSETIAVQQIKETPAEYRETNGFRIPKGRAIGEKSSTVKEKATWRSSAPFSSVPAFRLKPAVPKHSDSPYLNEFKESGIELDSNQWKAVTHSEGPLLILAGAGSGKTRVLTARTAYMIQEKQIDPKSIMLVTFTAKSAKEMKERLATYPKMSGLHLRQMLVGTFHSIFLRMIVHHNPQAWQMDRLLKWDWQKEQIVKEAARELHVDEKDFPFDQALQQIGYWKNTLVGVKDVRPKDKWEQDVHFLYRRYEEVKKQKQLFDFDDMLYGCYEMLKQNPDLLTRYQKRFRYFLIDEFQDINKVQYKIMKMLSEGSKNLCVVGDDDQSIYAFRGSDPSFILNFEKDFANTTVITLNQNYRSAHAIVSSANKVIARNTARRQKEMAAQFDNELRPTFFFPYDEEEEATMIVTDMKEKIKQGASPTDFAVLYRTHASSRAIFERLSQSNLPFSIEQDADSFYKRRMVRSLLSFLRLSVNPNDASSLQDLVNALFLKKTAVNDLKAASILHDGTFIDALEYLQDLKPFQQKKLKKVIPLFKSLKSMSPSLALETISKDMGFDDFVKKRGNEGNMMEKGSDDVRDLKVVARKFKTVPELLEHVDHMIAMNTEMKALSKQFNESIQLTTIHRAKGLEYKHVYVLSSVDGGLPHDYALEAYRGGDDVPLQEERRLLYVAMTRAQNSLYLSVPQTRRGKTAYPSRFLKSFIKKV</sequence>
<dbReference type="InterPro" id="IPR013986">
    <property type="entry name" value="DExx_box_DNA_helicase_dom_sf"/>
</dbReference>
<dbReference type="GO" id="GO:0033202">
    <property type="term" value="C:DNA helicase complex"/>
    <property type="evidence" value="ECO:0007669"/>
    <property type="project" value="TreeGrafter"/>
</dbReference>
<evidence type="ECO:0000256" key="4">
    <source>
        <dbReference type="ARBA" id="ARBA00022806"/>
    </source>
</evidence>
<dbReference type="AlphaFoldDB" id="A0A0B6AMD5"/>
<dbReference type="InterPro" id="IPR014016">
    <property type="entry name" value="UvrD-like_ATP-bd"/>
</dbReference>
<dbReference type="SUPFAM" id="SSF52540">
    <property type="entry name" value="P-loop containing nucleoside triphosphate hydrolases"/>
    <property type="match status" value="1"/>
</dbReference>
<evidence type="ECO:0000256" key="3">
    <source>
        <dbReference type="ARBA" id="ARBA00022801"/>
    </source>
</evidence>
<dbReference type="Gene3D" id="3.40.50.300">
    <property type="entry name" value="P-loop containing nucleotide triphosphate hydrolases"/>
    <property type="match status" value="2"/>
</dbReference>
<dbReference type="PANTHER" id="PTHR11070:SF2">
    <property type="entry name" value="ATP-DEPENDENT DNA HELICASE SRS2"/>
    <property type="match status" value="1"/>
</dbReference>
<dbReference type="Pfam" id="PF00580">
    <property type="entry name" value="UvrD-helicase"/>
    <property type="match status" value="1"/>
</dbReference>
<dbReference type="GO" id="GO:0016787">
    <property type="term" value="F:hydrolase activity"/>
    <property type="evidence" value="ECO:0007669"/>
    <property type="project" value="UniProtKB-UniRule"/>
</dbReference>
<keyword evidence="2 11" id="KW-0547">Nucleotide-binding</keyword>
<evidence type="ECO:0000256" key="10">
    <source>
        <dbReference type="ARBA" id="ARBA00048988"/>
    </source>
</evidence>
<evidence type="ECO:0000256" key="7">
    <source>
        <dbReference type="ARBA" id="ARBA00023235"/>
    </source>
</evidence>
<reference evidence="12 13" key="1">
    <citation type="journal article" date="2015" name="Genome Announc.">
        <title>Complete genome sequences for 35 biothreat assay-relevant bacillus species.</title>
        <authorList>
            <person name="Johnson S.L."/>
            <person name="Daligault H.E."/>
            <person name="Davenport K.W."/>
            <person name="Jaissle J."/>
            <person name="Frey K.G."/>
            <person name="Ladner J.T."/>
            <person name="Broomall S.M."/>
            <person name="Bishop-Lilly K.A."/>
            <person name="Bruce D.C."/>
            <person name="Gibbons H.S."/>
            <person name="Coyne S.R."/>
            <person name="Lo C.C."/>
            <person name="Meincke L."/>
            <person name="Munk A.C."/>
            <person name="Koroleva G.I."/>
            <person name="Rosenzweig C.N."/>
            <person name="Palacios G.F."/>
            <person name="Redden C.L."/>
            <person name="Minogue T.D."/>
            <person name="Chain P.S."/>
        </authorList>
    </citation>
    <scope>NUCLEOTIDE SEQUENCE [LARGE SCALE GENOMIC DNA]</scope>
    <source>
        <strain evidence="13">ATCC 14581 / DSM 32 / JCM 2506 / NBRC 15308 / NCIMB 9376 / NCTC 10342 / NRRL B-14308 / VKM B-512</strain>
    </source>
</reference>
<dbReference type="InterPro" id="IPR027417">
    <property type="entry name" value="P-loop_NTPase"/>
</dbReference>
<dbReference type="Proteomes" id="UP000031829">
    <property type="component" value="Chromosome"/>
</dbReference>
<name>A0A0B6AMD5_PRIM2</name>
<comment type="catalytic activity">
    <reaction evidence="10">
        <text>ATP + H2O = ADP + phosphate + H(+)</text>
        <dbReference type="Rhea" id="RHEA:13065"/>
        <dbReference type="ChEBI" id="CHEBI:15377"/>
        <dbReference type="ChEBI" id="CHEBI:15378"/>
        <dbReference type="ChEBI" id="CHEBI:30616"/>
        <dbReference type="ChEBI" id="CHEBI:43474"/>
        <dbReference type="ChEBI" id="CHEBI:456216"/>
        <dbReference type="EC" id="5.6.2.4"/>
    </reaction>
</comment>
<evidence type="ECO:0000256" key="8">
    <source>
        <dbReference type="ARBA" id="ARBA00034617"/>
    </source>
</evidence>
<dbReference type="InterPro" id="IPR000212">
    <property type="entry name" value="DNA_helicase_UvrD/REP"/>
</dbReference>
<dbReference type="CDD" id="cd17932">
    <property type="entry name" value="DEXQc_UvrD"/>
    <property type="match status" value="1"/>
</dbReference>
<organism evidence="12 13">
    <name type="scientific">Priestia megaterium (strain ATCC 14581 / DSM 32 / CCUG 1817 / JCM 2506 / NBRC 15308 / NCIMB 9376 / NCTC 10342 / NRRL B-14308 / VKM B-512 / Ford 19)</name>
    <name type="common">Bacillus megaterium</name>
    <dbReference type="NCBI Taxonomy" id="1348623"/>
    <lineage>
        <taxon>Bacteria</taxon>
        <taxon>Bacillati</taxon>
        <taxon>Bacillota</taxon>
        <taxon>Bacilli</taxon>
        <taxon>Bacillales</taxon>
        <taxon>Bacillaceae</taxon>
        <taxon>Priestia</taxon>
    </lineage>
</organism>
<evidence type="ECO:0000256" key="6">
    <source>
        <dbReference type="ARBA" id="ARBA00023125"/>
    </source>
</evidence>
<evidence type="ECO:0000256" key="5">
    <source>
        <dbReference type="ARBA" id="ARBA00022840"/>
    </source>
</evidence>
<dbReference type="GeneID" id="93641099"/>
<evidence type="ECO:0000313" key="13">
    <source>
        <dbReference type="Proteomes" id="UP000031829"/>
    </source>
</evidence>
<dbReference type="GO" id="GO:0005829">
    <property type="term" value="C:cytosol"/>
    <property type="evidence" value="ECO:0007669"/>
    <property type="project" value="TreeGrafter"/>
</dbReference>
<feature type="binding site" evidence="11">
    <location>
        <begin position="169"/>
        <end position="176"/>
    </location>
    <ligand>
        <name>ATP</name>
        <dbReference type="ChEBI" id="CHEBI:30616"/>
    </ligand>
</feature>
<keyword evidence="7" id="KW-0413">Isomerase</keyword>
<dbReference type="Gene3D" id="1.10.486.10">
    <property type="entry name" value="PCRA, domain 4"/>
    <property type="match status" value="1"/>
</dbReference>
<dbReference type="Gene3D" id="1.10.10.160">
    <property type="match status" value="1"/>
</dbReference>
<dbReference type="Pfam" id="PF13361">
    <property type="entry name" value="UvrD_C"/>
    <property type="match status" value="1"/>
</dbReference>
<protein>
    <recommendedName>
        <fullName evidence="9">DNA 3'-5' helicase</fullName>
        <ecNumber evidence="9">5.6.2.4</ecNumber>
    </recommendedName>
</protein>
<dbReference type="EC" id="5.6.2.4" evidence="9"/>
<keyword evidence="6" id="KW-0238">DNA-binding</keyword>
<dbReference type="KEGG" id="bmeg:BG04_3035"/>
<gene>
    <name evidence="12" type="ORF">BG04_3035</name>
</gene>
<evidence type="ECO:0000256" key="9">
    <source>
        <dbReference type="ARBA" id="ARBA00034808"/>
    </source>
</evidence>
<keyword evidence="5 11" id="KW-0067">ATP-binding</keyword>